<evidence type="ECO:0008006" key="3">
    <source>
        <dbReference type="Google" id="ProtNLM"/>
    </source>
</evidence>
<dbReference type="InterPro" id="IPR045114">
    <property type="entry name" value="Csn12-like"/>
</dbReference>
<dbReference type="GO" id="GO:0016973">
    <property type="term" value="P:poly(A)+ mRNA export from nucleus"/>
    <property type="evidence" value="ECO:0007669"/>
    <property type="project" value="TreeGrafter"/>
</dbReference>
<reference evidence="1" key="2">
    <citation type="submission" date="2021-01" db="EMBL/GenBank/DDBJ databases">
        <authorList>
            <person name="Schikora-Tamarit M.A."/>
        </authorList>
    </citation>
    <scope>NUCLEOTIDE SEQUENCE</scope>
    <source>
        <strain evidence="1">CBS6341</strain>
    </source>
</reference>
<comment type="caution">
    <text evidence="1">The sequence shown here is derived from an EMBL/GenBank/DDBJ whole genome shotgun (WGS) entry which is preliminary data.</text>
</comment>
<dbReference type="GO" id="GO:0000973">
    <property type="term" value="P:post-transcriptional tethering of RNA polymerase II gene DNA at nuclear periphery"/>
    <property type="evidence" value="ECO:0007669"/>
    <property type="project" value="TreeGrafter"/>
</dbReference>
<accession>A0A9P8PP18</accession>
<dbReference type="EMBL" id="JAEUBF010000734">
    <property type="protein sequence ID" value="KAH3675662.1"/>
    <property type="molecule type" value="Genomic_DNA"/>
</dbReference>
<dbReference type="AlphaFoldDB" id="A0A9P8PP18"/>
<dbReference type="GO" id="GO:0070390">
    <property type="term" value="C:transcription export complex 2"/>
    <property type="evidence" value="ECO:0007669"/>
    <property type="project" value="TreeGrafter"/>
</dbReference>
<dbReference type="GO" id="GO:0006368">
    <property type="term" value="P:transcription elongation by RNA polymerase II"/>
    <property type="evidence" value="ECO:0007669"/>
    <property type="project" value="TreeGrafter"/>
</dbReference>
<evidence type="ECO:0000313" key="1">
    <source>
        <dbReference type="EMBL" id="KAH3675662.1"/>
    </source>
</evidence>
<dbReference type="PANTHER" id="PTHR12732:SF8">
    <property type="entry name" value="NUCLEAR MRNA EXPORT PROTEIN THP1"/>
    <property type="match status" value="1"/>
</dbReference>
<dbReference type="Proteomes" id="UP000769528">
    <property type="component" value="Unassembled WGS sequence"/>
</dbReference>
<reference evidence="1" key="1">
    <citation type="journal article" date="2021" name="Open Biol.">
        <title>Shared evolutionary footprints suggest mitochondrial oxidative damage underlies multiple complex I losses in fungi.</title>
        <authorList>
            <person name="Schikora-Tamarit M.A."/>
            <person name="Marcet-Houben M."/>
            <person name="Nosek J."/>
            <person name="Gabaldon T."/>
        </authorList>
    </citation>
    <scope>NUCLEOTIDE SEQUENCE</scope>
    <source>
        <strain evidence="1">CBS6341</strain>
    </source>
</reference>
<dbReference type="PANTHER" id="PTHR12732">
    <property type="entry name" value="UNCHARACTERIZED PROTEASOME COMPONENT REGION PCI-CONTAINING"/>
    <property type="match status" value="1"/>
</dbReference>
<keyword evidence="2" id="KW-1185">Reference proteome</keyword>
<gene>
    <name evidence="1" type="ORF">WICMUC_002579</name>
</gene>
<sequence>MSLSHFLQQLRQICENSRNNENGGIFNDLLSIDLNKESTIIGISNLQNDLIGQNDDQITQVIESLNLFDGDWGAFNSLAIDYLKLCRDFDPWSILKSHDLFLQYYNSLTISLLNNQFGNNLAILMFETTKYLVPLMKRLDVILNANVKGKQFKRLIFLSTNLTKLFNHLRALKGQSQKKKLIIFIVNNLNKIYFIISNPLLCANIFANMNLANLKLHGFPKSQQVEYRYILGRFYLIKNQLHRAYHHLNWSFQNSNSNEYENNIKILRYLIPTSLLVGKIPSKRLLSKFPEFQQLYIPLIRHLVNGNHFEFQQHLKQNESYFKSKKLLILLAQKSKIIIFRNLFSKVTGLTNAVSRLYFSHLQLALMKSIRSSQEQISEFGDQYMYQLLNESIDFSFVENIAVSLIENGLIRGNNIPHMQLILIPKTNTFPDIFQSYSKAYPIPNNESWMDL</sequence>
<dbReference type="GO" id="GO:0003690">
    <property type="term" value="F:double-stranded DNA binding"/>
    <property type="evidence" value="ECO:0007669"/>
    <property type="project" value="InterPro"/>
</dbReference>
<proteinExistence type="predicted"/>
<evidence type="ECO:0000313" key="2">
    <source>
        <dbReference type="Proteomes" id="UP000769528"/>
    </source>
</evidence>
<name>A0A9P8PP18_9ASCO</name>
<dbReference type="SMART" id="SM00753">
    <property type="entry name" value="PAM"/>
    <property type="match status" value="1"/>
</dbReference>
<organism evidence="1 2">
    <name type="scientific">Wickerhamomyces mucosus</name>
    <dbReference type="NCBI Taxonomy" id="1378264"/>
    <lineage>
        <taxon>Eukaryota</taxon>
        <taxon>Fungi</taxon>
        <taxon>Dikarya</taxon>
        <taxon>Ascomycota</taxon>
        <taxon>Saccharomycotina</taxon>
        <taxon>Saccharomycetes</taxon>
        <taxon>Phaffomycetales</taxon>
        <taxon>Wickerhamomycetaceae</taxon>
        <taxon>Wickerhamomyces</taxon>
    </lineage>
</organism>
<dbReference type="GO" id="GO:0003723">
    <property type="term" value="F:RNA binding"/>
    <property type="evidence" value="ECO:0007669"/>
    <property type="project" value="InterPro"/>
</dbReference>
<dbReference type="OrthoDB" id="5404651at2759"/>
<protein>
    <recommendedName>
        <fullName evidence="3">PCI domain-containing protein</fullName>
    </recommendedName>
</protein>